<evidence type="ECO:0000256" key="1">
    <source>
        <dbReference type="SAM" id="MobiDB-lite"/>
    </source>
</evidence>
<dbReference type="Proteomes" id="UP001209878">
    <property type="component" value="Unassembled WGS sequence"/>
</dbReference>
<protein>
    <submittedName>
        <fullName evidence="2">Uncharacterized protein</fullName>
    </submittedName>
</protein>
<accession>A0AAD9L0G5</accession>
<reference evidence="2" key="1">
    <citation type="journal article" date="2023" name="Mol. Biol. Evol.">
        <title>Third-Generation Sequencing Reveals the Adaptive Role of the Epigenome in Three Deep-Sea Polychaetes.</title>
        <authorList>
            <person name="Perez M."/>
            <person name="Aroh O."/>
            <person name="Sun Y."/>
            <person name="Lan Y."/>
            <person name="Juniper S.K."/>
            <person name="Young C.R."/>
            <person name="Angers B."/>
            <person name="Qian P.Y."/>
        </authorList>
    </citation>
    <scope>NUCLEOTIDE SEQUENCE</scope>
    <source>
        <strain evidence="2">R07B-5</strain>
    </source>
</reference>
<sequence>MSGQRDDIATIAGKLGYVSDSSRSVRRSLSHSGYRSTVVIRKHGNRNQYRLQPLRPTYNEATSSEGTSTTTLSTSAPPIGFTQLFPVEGDAIFSGATEHIYDVPRETTLHRRASNPEMGHVHVYDTPEGPGTGRHVSDPLPQIQTRRLSSRSSEQTADLYDNADENIYDVPRNCDDFDTASTTQFAVDDVYDAPIETDDIYVVPSNLLLPIPTCDSIVAPTLSLPIPTCDSIVAPTLSLPIPTCDSIVAPTLSLPIPTCDSIVAPTLSLPIPTCDTTVAPTLVVQTDENTDDTAVLIAPEKGSKPSVPPKPPRRRGKPVQPENVYAVPRKLQSGTIHHRRDYGYNSESCTESKGLLQSSCVGRSSDTFG</sequence>
<evidence type="ECO:0000313" key="3">
    <source>
        <dbReference type="Proteomes" id="UP001209878"/>
    </source>
</evidence>
<feature type="region of interest" description="Disordered" evidence="1">
    <location>
        <begin position="43"/>
        <end position="75"/>
    </location>
</feature>
<feature type="region of interest" description="Disordered" evidence="1">
    <location>
        <begin position="116"/>
        <end position="139"/>
    </location>
</feature>
<gene>
    <name evidence="2" type="ORF">NP493_413g02072</name>
</gene>
<keyword evidence="3" id="KW-1185">Reference proteome</keyword>
<feature type="compositionally biased region" description="Low complexity" evidence="1">
    <location>
        <begin position="62"/>
        <end position="75"/>
    </location>
</feature>
<evidence type="ECO:0000313" key="2">
    <source>
        <dbReference type="EMBL" id="KAK2181083.1"/>
    </source>
</evidence>
<proteinExistence type="predicted"/>
<dbReference type="AlphaFoldDB" id="A0AAD9L0G5"/>
<feature type="region of interest" description="Disordered" evidence="1">
    <location>
        <begin position="299"/>
        <end position="349"/>
    </location>
</feature>
<comment type="caution">
    <text evidence="2">The sequence shown here is derived from an EMBL/GenBank/DDBJ whole genome shotgun (WGS) entry which is preliminary data.</text>
</comment>
<organism evidence="2 3">
    <name type="scientific">Ridgeia piscesae</name>
    <name type="common">Tubeworm</name>
    <dbReference type="NCBI Taxonomy" id="27915"/>
    <lineage>
        <taxon>Eukaryota</taxon>
        <taxon>Metazoa</taxon>
        <taxon>Spiralia</taxon>
        <taxon>Lophotrochozoa</taxon>
        <taxon>Annelida</taxon>
        <taxon>Polychaeta</taxon>
        <taxon>Sedentaria</taxon>
        <taxon>Canalipalpata</taxon>
        <taxon>Sabellida</taxon>
        <taxon>Siboglinidae</taxon>
        <taxon>Ridgeia</taxon>
    </lineage>
</organism>
<dbReference type="EMBL" id="JAODUO010000412">
    <property type="protein sequence ID" value="KAK2181083.1"/>
    <property type="molecule type" value="Genomic_DNA"/>
</dbReference>
<name>A0AAD9L0G5_RIDPI</name>